<dbReference type="PANTHER" id="PTHR33154">
    <property type="entry name" value="TRANSCRIPTIONAL REGULATOR, ARSR FAMILY"/>
    <property type="match status" value="1"/>
</dbReference>
<dbReference type="InterPro" id="IPR001845">
    <property type="entry name" value="HTH_ArsR_DNA-bd_dom"/>
</dbReference>
<evidence type="ECO:0000313" key="7">
    <source>
        <dbReference type="Proteomes" id="UP000334820"/>
    </source>
</evidence>
<comment type="caution">
    <text evidence="6">The sequence shown here is derived from an EMBL/GenBank/DDBJ whole genome shotgun (WGS) entry which is preliminary data.</text>
</comment>
<dbReference type="NCBIfam" id="NF033788">
    <property type="entry name" value="HTH_metalloreg"/>
    <property type="match status" value="1"/>
</dbReference>
<keyword evidence="7" id="KW-1185">Reference proteome</keyword>
<dbReference type="Gene3D" id="1.10.10.10">
    <property type="entry name" value="Winged helix-like DNA-binding domain superfamily/Winged helix DNA-binding domain"/>
    <property type="match status" value="1"/>
</dbReference>
<dbReference type="InterPro" id="IPR051081">
    <property type="entry name" value="HTH_MetalResp_TranReg"/>
</dbReference>
<keyword evidence="1" id="KW-0805">Transcription regulation</keyword>
<gene>
    <name evidence="6" type="ORF">KTAU_23320</name>
</gene>
<dbReference type="InterPro" id="IPR011991">
    <property type="entry name" value="ArsR-like_HTH"/>
</dbReference>
<proteinExistence type="predicted"/>
<reference evidence="6 7" key="1">
    <citation type="journal article" date="2019" name="Int. J. Syst. Evol. Microbiol.">
        <title>Thermogemmatispora aurantia sp. nov. and Thermogemmatispora argillosa sp. nov., within the class Ktedonobacteria, and emended description of the genus Thermogemmatispora.</title>
        <authorList>
            <person name="Zheng Y."/>
            <person name="Wang C.M."/>
            <person name="Sakai Y."/>
            <person name="Abe K."/>
            <person name="Yokota A."/>
            <person name="Yabe S."/>
        </authorList>
    </citation>
    <scope>NUCLEOTIDE SEQUENCE [LARGE SCALE GENOMIC DNA]</scope>
    <source>
        <strain evidence="6 7">A1-2</strain>
    </source>
</reference>
<dbReference type="PRINTS" id="PR00778">
    <property type="entry name" value="HTHARSR"/>
</dbReference>
<feature type="region of interest" description="Disordered" evidence="4">
    <location>
        <begin position="1"/>
        <end position="36"/>
    </location>
</feature>
<protein>
    <recommendedName>
        <fullName evidence="5">HTH arsR-type domain-containing protein</fullName>
    </recommendedName>
</protein>
<dbReference type="CDD" id="cd00090">
    <property type="entry name" value="HTH_ARSR"/>
    <property type="match status" value="1"/>
</dbReference>
<dbReference type="Proteomes" id="UP000334820">
    <property type="component" value="Unassembled WGS sequence"/>
</dbReference>
<dbReference type="EMBL" id="BKZV01000003">
    <property type="protein sequence ID" value="GER83695.1"/>
    <property type="molecule type" value="Genomic_DNA"/>
</dbReference>
<accession>A0A5J4K850</accession>
<dbReference type="RefSeq" id="WP_151728438.1">
    <property type="nucleotide sequence ID" value="NZ_BKZV01000003.1"/>
</dbReference>
<feature type="compositionally biased region" description="Basic and acidic residues" evidence="4">
    <location>
        <begin position="24"/>
        <end position="36"/>
    </location>
</feature>
<dbReference type="InterPro" id="IPR036388">
    <property type="entry name" value="WH-like_DNA-bd_sf"/>
</dbReference>
<keyword evidence="2" id="KW-0238">DNA-binding</keyword>
<dbReference type="SUPFAM" id="SSF46785">
    <property type="entry name" value="Winged helix' DNA-binding domain"/>
    <property type="match status" value="1"/>
</dbReference>
<evidence type="ECO:0000256" key="1">
    <source>
        <dbReference type="ARBA" id="ARBA00023015"/>
    </source>
</evidence>
<name>A0A5J4K850_9CHLR</name>
<evidence type="ECO:0000256" key="4">
    <source>
        <dbReference type="SAM" id="MobiDB-lite"/>
    </source>
</evidence>
<evidence type="ECO:0000259" key="5">
    <source>
        <dbReference type="PROSITE" id="PS50987"/>
    </source>
</evidence>
<sequence>MKSEGARNSDSATSQVVTTAGLADRQRDEVRDRPVSEEALTPEAAELYARFFKVLSDPTRLRLLALLLEAPAQGRTVSELVAALGVPQGRVSTHLGCLRWCGLVQGVREGKYVYYRISDERVRLLLTVAGTLLQEHAASIASCGVIR</sequence>
<dbReference type="PROSITE" id="PS50987">
    <property type="entry name" value="HTH_ARSR_2"/>
    <property type="match status" value="1"/>
</dbReference>
<dbReference type="AlphaFoldDB" id="A0A5J4K850"/>
<feature type="domain" description="HTH arsR-type" evidence="5">
    <location>
        <begin position="40"/>
        <end position="137"/>
    </location>
</feature>
<evidence type="ECO:0000313" key="6">
    <source>
        <dbReference type="EMBL" id="GER83695.1"/>
    </source>
</evidence>
<evidence type="ECO:0000256" key="3">
    <source>
        <dbReference type="ARBA" id="ARBA00023163"/>
    </source>
</evidence>
<dbReference type="Pfam" id="PF01022">
    <property type="entry name" value="HTH_5"/>
    <property type="match status" value="1"/>
</dbReference>
<dbReference type="PANTHER" id="PTHR33154:SF33">
    <property type="entry name" value="TRANSCRIPTIONAL REPRESSOR SDPR"/>
    <property type="match status" value="1"/>
</dbReference>
<organism evidence="6 7">
    <name type="scientific">Thermogemmatispora aurantia</name>
    <dbReference type="NCBI Taxonomy" id="2045279"/>
    <lineage>
        <taxon>Bacteria</taxon>
        <taxon>Bacillati</taxon>
        <taxon>Chloroflexota</taxon>
        <taxon>Ktedonobacteria</taxon>
        <taxon>Thermogemmatisporales</taxon>
        <taxon>Thermogemmatisporaceae</taxon>
        <taxon>Thermogemmatispora</taxon>
    </lineage>
</organism>
<dbReference type="SMART" id="SM00418">
    <property type="entry name" value="HTH_ARSR"/>
    <property type="match status" value="1"/>
</dbReference>
<dbReference type="GO" id="GO:0003700">
    <property type="term" value="F:DNA-binding transcription factor activity"/>
    <property type="evidence" value="ECO:0007669"/>
    <property type="project" value="InterPro"/>
</dbReference>
<dbReference type="InterPro" id="IPR036390">
    <property type="entry name" value="WH_DNA-bd_sf"/>
</dbReference>
<evidence type="ECO:0000256" key="2">
    <source>
        <dbReference type="ARBA" id="ARBA00023125"/>
    </source>
</evidence>
<dbReference type="GO" id="GO:0003677">
    <property type="term" value="F:DNA binding"/>
    <property type="evidence" value="ECO:0007669"/>
    <property type="project" value="UniProtKB-KW"/>
</dbReference>
<feature type="compositionally biased region" description="Polar residues" evidence="4">
    <location>
        <begin position="8"/>
        <end position="18"/>
    </location>
</feature>
<keyword evidence="3" id="KW-0804">Transcription</keyword>